<sequence>MITNYLECKSLNVRFFTFHEYLIDIRLKEIYPRINGKANVNKPLIRRIFETHTELIQWGMDKQKMISEQATNKGYFFLGISAILLRILGL</sequence>
<accession>A0A7X5Y9Y7</accession>
<gene>
    <name evidence="1" type="ORF">GGR15_000881</name>
</gene>
<protein>
    <submittedName>
        <fullName evidence="1">Uncharacterized protein</fullName>
    </submittedName>
</protein>
<dbReference type="AlphaFoldDB" id="A0A7X5Y9Y7"/>
<name>A0A7X5Y9Y7_9BACT</name>
<comment type="caution">
    <text evidence="1">The sequence shown here is derived from an EMBL/GenBank/DDBJ whole genome shotgun (WGS) entry which is preliminary data.</text>
</comment>
<proteinExistence type="predicted"/>
<organism evidence="1 2">
    <name type="scientific">Butyricimonas paravirosa</name>
    <dbReference type="NCBI Taxonomy" id="1472417"/>
    <lineage>
        <taxon>Bacteria</taxon>
        <taxon>Pseudomonadati</taxon>
        <taxon>Bacteroidota</taxon>
        <taxon>Bacteroidia</taxon>
        <taxon>Bacteroidales</taxon>
        <taxon>Odoribacteraceae</taxon>
        <taxon>Butyricimonas</taxon>
    </lineage>
</organism>
<evidence type="ECO:0000313" key="1">
    <source>
        <dbReference type="EMBL" id="NJC17270.1"/>
    </source>
</evidence>
<dbReference type="Proteomes" id="UP000576368">
    <property type="component" value="Unassembled WGS sequence"/>
</dbReference>
<reference evidence="1 2" key="1">
    <citation type="submission" date="2020-03" db="EMBL/GenBank/DDBJ databases">
        <title>Genomic Encyclopedia of Type Strains, Phase IV (KMG-IV): sequencing the most valuable type-strain genomes for metagenomic binning, comparative biology and taxonomic classification.</title>
        <authorList>
            <person name="Goeker M."/>
        </authorList>
    </citation>
    <scope>NUCLEOTIDE SEQUENCE [LARGE SCALE GENOMIC DNA]</scope>
    <source>
        <strain evidence="1 2">DSM 105722</strain>
    </source>
</reference>
<dbReference type="EMBL" id="JAATLI010000003">
    <property type="protein sequence ID" value="NJC17270.1"/>
    <property type="molecule type" value="Genomic_DNA"/>
</dbReference>
<evidence type="ECO:0000313" key="2">
    <source>
        <dbReference type="Proteomes" id="UP000576368"/>
    </source>
</evidence>